<evidence type="ECO:0008006" key="4">
    <source>
        <dbReference type="Google" id="ProtNLM"/>
    </source>
</evidence>
<gene>
    <name evidence="2" type="ORF">AZOBR_150135</name>
</gene>
<protein>
    <recommendedName>
        <fullName evidence="4">Secreted protein</fullName>
    </recommendedName>
</protein>
<organism evidence="2 3">
    <name type="scientific">Azospirillum baldaniorum</name>
    <dbReference type="NCBI Taxonomy" id="1064539"/>
    <lineage>
        <taxon>Bacteria</taxon>
        <taxon>Pseudomonadati</taxon>
        <taxon>Pseudomonadota</taxon>
        <taxon>Alphaproteobacteria</taxon>
        <taxon>Rhodospirillales</taxon>
        <taxon>Azospirillaceae</taxon>
        <taxon>Azospirillum</taxon>
    </lineage>
</organism>
<keyword evidence="1" id="KW-0732">Signal</keyword>
<name>A0A9P1JS22_9PROT</name>
<evidence type="ECO:0000313" key="2">
    <source>
        <dbReference type="EMBL" id="CCC98717.1"/>
    </source>
</evidence>
<dbReference type="EMBL" id="HE577327">
    <property type="protein sequence ID" value="CCC98717.1"/>
    <property type="molecule type" value="Genomic_DNA"/>
</dbReference>
<accession>A0A9P1JS22</accession>
<reference evidence="2 3" key="1">
    <citation type="journal article" date="2011" name="PLoS Genet.">
        <title>Azospirillum genomes reveal transition of bacteria from aquatic to terrestrial environments.</title>
        <authorList>
            <person name="Wisniewski-Dye F."/>
            <person name="Borziak K."/>
            <person name="Khalsa-Moyers G."/>
            <person name="Alexandre G."/>
            <person name="Sukharnikov L.O."/>
            <person name="Wuichet K."/>
            <person name="Hurst G.B."/>
            <person name="McDonald W.H."/>
            <person name="Robertson J.S."/>
            <person name="Barbe V."/>
            <person name="Calteau A."/>
            <person name="Rouy Z."/>
            <person name="Mangenot S."/>
            <person name="Prigent-Combaret C."/>
            <person name="Normand P."/>
            <person name="Boyer M."/>
            <person name="Siguier P."/>
            <person name="Dessaux Y."/>
            <person name="Elmerich C."/>
            <person name="Condemine G."/>
            <person name="Krishnen G."/>
            <person name="Kennedy I."/>
            <person name="Paterson A.H."/>
            <person name="Gonzalez V."/>
            <person name="Mavingui P."/>
            <person name="Zhulin I.B."/>
        </authorList>
    </citation>
    <scope>NUCLEOTIDE SEQUENCE [LARGE SCALE GENOMIC DNA]</scope>
    <source>
        <strain evidence="2 3">Sp245</strain>
    </source>
</reference>
<dbReference type="KEGG" id="abs:AZOBR_150135"/>
<dbReference type="AlphaFoldDB" id="A0A9P1JS22"/>
<proteinExistence type="predicted"/>
<dbReference type="Proteomes" id="UP000007319">
    <property type="component" value="Chromosome"/>
</dbReference>
<sequence length="254" mass="27890">MNLRPFRPRLRAGLLTLLCLGGGGLGVSEPAAAQTATAQTVIAQGGVAACPDFAPARVVLDLQIAPLRTDYSQSIRQLAQKPGRRPVAGRTANSHTLGLAAIQYNQQWQAGVMTASLGQGRYCGAAQTLTVTFGYDERTVYVARELPQGSCIHGEVLAHEMRHVTVDEQLLREYVPVLKRRLEDVVGRARPAQGRSERQVMAAIEQPIKAAMRQLMEEFGRERNARQARIDTPAEYERISQSCNGEINRYLGRV</sequence>
<evidence type="ECO:0000313" key="3">
    <source>
        <dbReference type="Proteomes" id="UP000007319"/>
    </source>
</evidence>
<evidence type="ECO:0000256" key="1">
    <source>
        <dbReference type="SAM" id="SignalP"/>
    </source>
</evidence>
<keyword evidence="3" id="KW-1185">Reference proteome</keyword>
<feature type="chain" id="PRO_5040318727" description="Secreted protein" evidence="1">
    <location>
        <begin position="34"/>
        <end position="254"/>
    </location>
</feature>
<feature type="signal peptide" evidence="1">
    <location>
        <begin position="1"/>
        <end position="33"/>
    </location>
</feature>